<feature type="domain" description="Gfo/Idh/MocA-like oxidoreductase N-terminal" evidence="2">
    <location>
        <begin position="6"/>
        <end position="123"/>
    </location>
</feature>
<keyword evidence="5" id="KW-1185">Reference proteome</keyword>
<keyword evidence="1" id="KW-0560">Oxidoreductase</keyword>
<dbReference type="PANTHER" id="PTHR43818">
    <property type="entry name" value="BCDNA.GH03377"/>
    <property type="match status" value="1"/>
</dbReference>
<name>A0AB73T850_9FIRM</name>
<evidence type="ECO:0000313" key="4">
    <source>
        <dbReference type="EMBL" id="PWJ78140.1"/>
    </source>
</evidence>
<dbReference type="GO" id="GO:0016491">
    <property type="term" value="F:oxidoreductase activity"/>
    <property type="evidence" value="ECO:0007669"/>
    <property type="project" value="UniProtKB-KW"/>
</dbReference>
<reference evidence="4 5" key="1">
    <citation type="submission" date="2018-05" db="EMBL/GenBank/DDBJ databases">
        <authorList>
            <person name="Goeker M."/>
            <person name="Huntemann M."/>
            <person name="Clum A."/>
            <person name="Pillay M."/>
            <person name="Palaniappan K."/>
            <person name="Varghese N."/>
            <person name="Mikhailova N."/>
            <person name="Stamatis D."/>
            <person name="Reddy T."/>
            <person name="Daum C."/>
            <person name="Shapiro N."/>
            <person name="Ivanova N."/>
            <person name="Kyrpides N."/>
            <person name="Woyke T."/>
        </authorList>
    </citation>
    <scope>NUCLEOTIDE SEQUENCE [LARGE SCALE GENOMIC DNA]</scope>
    <source>
        <strain evidence="4 5">DSM 26524</strain>
    </source>
</reference>
<dbReference type="Proteomes" id="UP000245412">
    <property type="component" value="Unassembled WGS sequence"/>
</dbReference>
<protein>
    <submittedName>
        <fullName evidence="4">Dehydrogenase</fullName>
    </submittedName>
</protein>
<dbReference type="InterPro" id="IPR036291">
    <property type="entry name" value="NAD(P)-bd_dom_sf"/>
</dbReference>
<dbReference type="AlphaFoldDB" id="A0AB73T850"/>
<organism evidence="4 5">
    <name type="scientific">Murimonas intestini</name>
    <dbReference type="NCBI Taxonomy" id="1337051"/>
    <lineage>
        <taxon>Bacteria</taxon>
        <taxon>Bacillati</taxon>
        <taxon>Bacillota</taxon>
        <taxon>Clostridia</taxon>
        <taxon>Lachnospirales</taxon>
        <taxon>Lachnospiraceae</taxon>
        <taxon>Murimonas</taxon>
    </lineage>
</organism>
<evidence type="ECO:0000313" key="5">
    <source>
        <dbReference type="Proteomes" id="UP000245412"/>
    </source>
</evidence>
<evidence type="ECO:0000259" key="3">
    <source>
        <dbReference type="Pfam" id="PF22725"/>
    </source>
</evidence>
<feature type="domain" description="GFO/IDH/MocA-like oxidoreductase" evidence="3">
    <location>
        <begin position="133"/>
        <end position="257"/>
    </location>
</feature>
<dbReference type="SUPFAM" id="SSF55347">
    <property type="entry name" value="Glyceraldehyde-3-phosphate dehydrogenase-like, C-terminal domain"/>
    <property type="match status" value="1"/>
</dbReference>
<dbReference type="InterPro" id="IPR050463">
    <property type="entry name" value="Gfo/Idh/MocA_oxidrdct_glycsds"/>
</dbReference>
<gene>
    <name evidence="4" type="ORF">C7383_102276</name>
</gene>
<sequence>MKEQLKMAVVGLGTWGENHIQIYQDDPFVTVTAVCDQNPERAAGIAEKYGISQYYTDYEEMFDKADMDAVAIVTPDFAHKDIAVSAARHGKHMLIEKPLATTADDVRVMVDEINRCGVRAMVDLHNRFSPPFHAAWQSIRNGNLGEAYSGYFRLNDIKWVATDLLPWAAGSSILWFLGSHSLDTLRWLFQDDVVRVYSVSRSGILKGMGVDTVDEYMTTLEFSRGAIVQMENGWITPNANPCVNDIKCNIMGTKGMISIDASNHTMIQEYTENSVRVPDVIVSNKIFGRPKGFAYDSIRAFTDCLINNREFPVSISDAANTTLTLLAIMESAGTRMPVEVHGLYPVNWKSGTP</sequence>
<comment type="caution">
    <text evidence="4">The sequence shown here is derived from an EMBL/GenBank/DDBJ whole genome shotgun (WGS) entry which is preliminary data.</text>
</comment>
<dbReference type="InterPro" id="IPR000683">
    <property type="entry name" value="Gfo/Idh/MocA-like_OxRdtase_N"/>
</dbReference>
<dbReference type="EMBL" id="QGGY01000002">
    <property type="protein sequence ID" value="PWJ78140.1"/>
    <property type="molecule type" value="Genomic_DNA"/>
</dbReference>
<proteinExistence type="predicted"/>
<dbReference type="GO" id="GO:0000166">
    <property type="term" value="F:nucleotide binding"/>
    <property type="evidence" value="ECO:0007669"/>
    <property type="project" value="InterPro"/>
</dbReference>
<accession>A0AB73T850</accession>
<dbReference type="PANTHER" id="PTHR43818:SF11">
    <property type="entry name" value="BCDNA.GH03377"/>
    <property type="match status" value="1"/>
</dbReference>
<dbReference type="Gene3D" id="3.40.50.720">
    <property type="entry name" value="NAD(P)-binding Rossmann-like Domain"/>
    <property type="match status" value="1"/>
</dbReference>
<dbReference type="SUPFAM" id="SSF51735">
    <property type="entry name" value="NAD(P)-binding Rossmann-fold domains"/>
    <property type="match status" value="1"/>
</dbReference>
<dbReference type="Pfam" id="PF01408">
    <property type="entry name" value="GFO_IDH_MocA"/>
    <property type="match status" value="1"/>
</dbReference>
<dbReference type="RefSeq" id="WP_257497490.1">
    <property type="nucleotide sequence ID" value="NZ_JANKBI010000005.1"/>
</dbReference>
<dbReference type="Gene3D" id="3.30.360.10">
    <property type="entry name" value="Dihydrodipicolinate Reductase, domain 2"/>
    <property type="match status" value="1"/>
</dbReference>
<dbReference type="Pfam" id="PF22725">
    <property type="entry name" value="GFO_IDH_MocA_C3"/>
    <property type="match status" value="1"/>
</dbReference>
<evidence type="ECO:0000259" key="2">
    <source>
        <dbReference type="Pfam" id="PF01408"/>
    </source>
</evidence>
<evidence type="ECO:0000256" key="1">
    <source>
        <dbReference type="ARBA" id="ARBA00023002"/>
    </source>
</evidence>
<dbReference type="InterPro" id="IPR055170">
    <property type="entry name" value="GFO_IDH_MocA-like_dom"/>
</dbReference>